<name>A0A2H5AJK7_9VIRU</name>
<dbReference type="GeneID" id="35414714"/>
<keyword evidence="2" id="KW-1185">Reference proteome</keyword>
<dbReference type="Proteomes" id="UP000242696">
    <property type="component" value="Segment"/>
</dbReference>
<protein>
    <submittedName>
        <fullName evidence="1">ORF68</fullName>
    </submittedName>
</protein>
<sequence length="405" mass="46187">MSWAEDGGAGAHHAWEVCVPLTLKPLVDHVKSSFPIATHDRLNTGNPRLGYVRGDVNLFSVLDSKEGEQTQKRRRVDEGGLIDQDEIGDLSSSSLMRIKRMKGELLDGIGSHLDFSDTGIIKCIQQQCTFISIAGGVHQCPNHFTVHMCHAAKGGTCERLKRKLTLLVNASIQQDCHFNRPVEDPEVEPIRAITGKMITGLDQKFREALSYNHHADLHESPNLTTKITQYHLLRKNFIVGGLPHLISFLNIIEIIQSKRAARQDRVVYREMWQTMEEGALSWAVEQQACRYVGILASLLYHPDLRVLLGIYKKLQHAPKQILKDFYLVPFLCIYKLITTETKSVNVLINFLFKRSEHVNQRTFTQFNKVLHKIYNPRLVRPLRLVAWGAEIITVLEEWNVHAHLE</sequence>
<reference evidence="1" key="1">
    <citation type="journal article" date="2018" name="Arch. Virol.">
        <title>Complete genome sequence and analysis of ictalurid herpesvirus 2.</title>
        <authorList>
            <person name="Borzak R."/>
            <person name="Haluk T."/>
            <person name="Bartha D."/>
            <person name="Doszpoly A."/>
        </authorList>
    </citation>
    <scope>NUCLEOTIDE SEQUENCE</scope>
    <source>
        <strain evidence="1">760/94</strain>
    </source>
</reference>
<dbReference type="KEGG" id="vg:35414714"/>
<proteinExistence type="predicted"/>
<dbReference type="EMBL" id="MG271984">
    <property type="protein sequence ID" value="AUG72317.1"/>
    <property type="molecule type" value="Genomic_DNA"/>
</dbReference>
<evidence type="ECO:0000313" key="2">
    <source>
        <dbReference type="Proteomes" id="UP000242696"/>
    </source>
</evidence>
<dbReference type="OrthoDB" id="30299at10239"/>
<organism evidence="1">
    <name type="scientific">black bullhead herpesvirus</name>
    <dbReference type="NCBI Taxonomy" id="508441"/>
    <lineage>
        <taxon>Viruses</taxon>
        <taxon>Duplodnaviria</taxon>
        <taxon>Heunggongvirae</taxon>
        <taxon>Peploviricota</taxon>
        <taxon>Herviviricetes</taxon>
        <taxon>Herpesvirales</taxon>
        <taxon>Alloherpesviridae</taxon>
        <taxon>Ictavirus</taxon>
        <taxon>Ictavirus ictaluridallo2</taxon>
    </lineage>
</organism>
<dbReference type="RefSeq" id="YP_009447894.1">
    <property type="nucleotide sequence ID" value="NC_036579.1"/>
</dbReference>
<accession>A0A2H5AJK7</accession>
<evidence type="ECO:0000313" key="1">
    <source>
        <dbReference type="EMBL" id="AUG72317.1"/>
    </source>
</evidence>